<keyword evidence="1" id="KW-0472">Membrane</keyword>
<organism evidence="2 3">
    <name type="scientific">Chaetomium fimeti</name>
    <dbReference type="NCBI Taxonomy" id="1854472"/>
    <lineage>
        <taxon>Eukaryota</taxon>
        <taxon>Fungi</taxon>
        <taxon>Dikarya</taxon>
        <taxon>Ascomycota</taxon>
        <taxon>Pezizomycotina</taxon>
        <taxon>Sordariomycetes</taxon>
        <taxon>Sordariomycetidae</taxon>
        <taxon>Sordariales</taxon>
        <taxon>Chaetomiaceae</taxon>
        <taxon>Chaetomium</taxon>
    </lineage>
</organism>
<keyword evidence="1" id="KW-1133">Transmembrane helix</keyword>
<accession>A0AAE0HKX2</accession>
<evidence type="ECO:0000313" key="2">
    <source>
        <dbReference type="EMBL" id="KAK3298419.1"/>
    </source>
</evidence>
<name>A0AAE0HKX2_9PEZI</name>
<comment type="caution">
    <text evidence="2">The sequence shown here is derived from an EMBL/GenBank/DDBJ whole genome shotgun (WGS) entry which is preliminary data.</text>
</comment>
<reference evidence="2" key="2">
    <citation type="submission" date="2023-06" db="EMBL/GenBank/DDBJ databases">
        <authorList>
            <consortium name="Lawrence Berkeley National Laboratory"/>
            <person name="Haridas S."/>
            <person name="Hensen N."/>
            <person name="Bonometti L."/>
            <person name="Westerberg I."/>
            <person name="Brannstrom I.O."/>
            <person name="Guillou S."/>
            <person name="Cros-Aarteil S."/>
            <person name="Calhoun S."/>
            <person name="Kuo A."/>
            <person name="Mondo S."/>
            <person name="Pangilinan J."/>
            <person name="Riley R."/>
            <person name="Labutti K."/>
            <person name="Andreopoulos B."/>
            <person name="Lipzen A."/>
            <person name="Chen C."/>
            <person name="Yanf M."/>
            <person name="Daum C."/>
            <person name="Ng V."/>
            <person name="Clum A."/>
            <person name="Steindorff A."/>
            <person name="Ohm R."/>
            <person name="Martin F."/>
            <person name="Silar P."/>
            <person name="Natvig D."/>
            <person name="Lalanne C."/>
            <person name="Gautier V."/>
            <person name="Ament-Velasquez S.L."/>
            <person name="Kruys A."/>
            <person name="Hutchinson M.I."/>
            <person name="Powell A.J."/>
            <person name="Barry K."/>
            <person name="Miller A.N."/>
            <person name="Grigoriev I.V."/>
            <person name="Debuchy R."/>
            <person name="Gladieux P."/>
            <person name="Thoren M.H."/>
            <person name="Johannesson H."/>
        </authorList>
    </citation>
    <scope>NUCLEOTIDE SEQUENCE</scope>
    <source>
        <strain evidence="2">CBS 168.71</strain>
    </source>
</reference>
<dbReference type="RefSeq" id="XP_062661933.1">
    <property type="nucleotide sequence ID" value="XM_062803047.1"/>
</dbReference>
<proteinExistence type="predicted"/>
<protein>
    <submittedName>
        <fullName evidence="2">Uncharacterized protein</fullName>
    </submittedName>
</protein>
<evidence type="ECO:0000256" key="1">
    <source>
        <dbReference type="SAM" id="Phobius"/>
    </source>
</evidence>
<dbReference type="AlphaFoldDB" id="A0AAE0HKX2"/>
<dbReference type="EMBL" id="JAUEPN010000002">
    <property type="protein sequence ID" value="KAK3298419.1"/>
    <property type="molecule type" value="Genomic_DNA"/>
</dbReference>
<sequence length="120" mass="12257">MKTAVRGRGRSYVVLGGIVLFGGGEGIQVTCGDMRQGNRGWCSAGGTGRLCVSILVGVLTVYFTALACVSRAAIHVLGVAGGMCSSTSRLGRAWPHKTNALTTTEVLCIIPTTALLASSG</sequence>
<dbReference type="GeneID" id="87839995"/>
<feature type="transmembrane region" description="Helical" evidence="1">
    <location>
        <begin position="12"/>
        <end position="30"/>
    </location>
</feature>
<dbReference type="Proteomes" id="UP001278766">
    <property type="component" value="Unassembled WGS sequence"/>
</dbReference>
<feature type="transmembrane region" description="Helical" evidence="1">
    <location>
        <begin position="50"/>
        <end position="69"/>
    </location>
</feature>
<keyword evidence="3" id="KW-1185">Reference proteome</keyword>
<reference evidence="2" key="1">
    <citation type="journal article" date="2023" name="Mol. Phylogenet. Evol.">
        <title>Genome-scale phylogeny and comparative genomics of the fungal order Sordariales.</title>
        <authorList>
            <person name="Hensen N."/>
            <person name="Bonometti L."/>
            <person name="Westerberg I."/>
            <person name="Brannstrom I.O."/>
            <person name="Guillou S."/>
            <person name="Cros-Aarteil S."/>
            <person name="Calhoun S."/>
            <person name="Haridas S."/>
            <person name="Kuo A."/>
            <person name="Mondo S."/>
            <person name="Pangilinan J."/>
            <person name="Riley R."/>
            <person name="LaButti K."/>
            <person name="Andreopoulos B."/>
            <person name="Lipzen A."/>
            <person name="Chen C."/>
            <person name="Yan M."/>
            <person name="Daum C."/>
            <person name="Ng V."/>
            <person name="Clum A."/>
            <person name="Steindorff A."/>
            <person name="Ohm R.A."/>
            <person name="Martin F."/>
            <person name="Silar P."/>
            <person name="Natvig D.O."/>
            <person name="Lalanne C."/>
            <person name="Gautier V."/>
            <person name="Ament-Velasquez S.L."/>
            <person name="Kruys A."/>
            <person name="Hutchinson M.I."/>
            <person name="Powell A.J."/>
            <person name="Barry K."/>
            <person name="Miller A.N."/>
            <person name="Grigoriev I.V."/>
            <person name="Debuchy R."/>
            <person name="Gladieux P."/>
            <person name="Hiltunen Thoren M."/>
            <person name="Johannesson H."/>
        </authorList>
    </citation>
    <scope>NUCLEOTIDE SEQUENCE</scope>
    <source>
        <strain evidence="2">CBS 168.71</strain>
    </source>
</reference>
<gene>
    <name evidence="2" type="ORF">B0H64DRAFT_385061</name>
</gene>
<keyword evidence="1" id="KW-0812">Transmembrane</keyword>
<evidence type="ECO:0000313" key="3">
    <source>
        <dbReference type="Proteomes" id="UP001278766"/>
    </source>
</evidence>